<feature type="domain" description="Metallo-beta-lactamase" evidence="1">
    <location>
        <begin position="18"/>
        <end position="238"/>
    </location>
</feature>
<dbReference type="GO" id="GO:0016787">
    <property type="term" value="F:hydrolase activity"/>
    <property type="evidence" value="ECO:0007669"/>
    <property type="project" value="UniProtKB-KW"/>
</dbReference>
<accession>A0ABD5RGU1</accession>
<dbReference type="EMBL" id="JBHSQH010000001">
    <property type="protein sequence ID" value="MFC5969789.1"/>
    <property type="molecule type" value="Genomic_DNA"/>
</dbReference>
<name>A0ABD5RGU1_9EURY</name>
<sequence>MTGRVHRIEASVDWPPGHVAAYLLDPDGAGGASLALVDAVTPDEGGETALSEAFGALDEDLSDVTHLLLTHPHVDHVGQVQRVVKAADPHVYAPASVRDRFDRDPDDLAATVRTTATRAGLDDAAVEHAVEMAVGSLHRSRDLLPVEAVDTWVEDGDRFDVAGTTVEAAHTPGHQADHCCFYLPDERALLAGDMAIEPFRPVVLHAGLDRGVEDAIDAFRTALDRLDALDVGTVYPGHGPVHERFTETVDRDRDSLDRMLDRTVESVADGATTVEEVADRRARDRGIEYIVAEVVAALTHLDATGRLESTVVDGVRRYETS</sequence>
<dbReference type="EC" id="3.-.-.-" evidence="2"/>
<evidence type="ECO:0000313" key="2">
    <source>
        <dbReference type="EMBL" id="MFC5969789.1"/>
    </source>
</evidence>
<dbReference type="Proteomes" id="UP001596099">
    <property type="component" value="Unassembled WGS sequence"/>
</dbReference>
<dbReference type="AlphaFoldDB" id="A0ABD5RGU1"/>
<dbReference type="InterPro" id="IPR036866">
    <property type="entry name" value="RibonucZ/Hydroxyglut_hydro"/>
</dbReference>
<keyword evidence="3" id="KW-1185">Reference proteome</keyword>
<protein>
    <submittedName>
        <fullName evidence="2">MBL fold metallo-hydrolase</fullName>
        <ecNumber evidence="2">3.-.-.-</ecNumber>
    </submittedName>
</protein>
<dbReference type="InterPro" id="IPR001279">
    <property type="entry name" value="Metallo-B-lactamas"/>
</dbReference>
<organism evidence="2 3">
    <name type="scientific">Halomarina salina</name>
    <dbReference type="NCBI Taxonomy" id="1872699"/>
    <lineage>
        <taxon>Archaea</taxon>
        <taxon>Methanobacteriati</taxon>
        <taxon>Methanobacteriota</taxon>
        <taxon>Stenosarchaea group</taxon>
        <taxon>Halobacteria</taxon>
        <taxon>Halobacteriales</taxon>
        <taxon>Natronomonadaceae</taxon>
        <taxon>Halomarina</taxon>
    </lineage>
</organism>
<dbReference type="InterPro" id="IPR050662">
    <property type="entry name" value="Sec-metab_biosynth-thioest"/>
</dbReference>
<evidence type="ECO:0000259" key="1">
    <source>
        <dbReference type="SMART" id="SM00849"/>
    </source>
</evidence>
<reference evidence="2 3" key="1">
    <citation type="journal article" date="2019" name="Int. J. Syst. Evol. Microbiol.">
        <title>The Global Catalogue of Microorganisms (GCM) 10K type strain sequencing project: providing services to taxonomists for standard genome sequencing and annotation.</title>
        <authorList>
            <consortium name="The Broad Institute Genomics Platform"/>
            <consortium name="The Broad Institute Genome Sequencing Center for Infectious Disease"/>
            <person name="Wu L."/>
            <person name="Ma J."/>
        </authorList>
    </citation>
    <scope>NUCLEOTIDE SEQUENCE [LARGE SCALE GENOMIC DNA]</scope>
    <source>
        <strain evidence="2 3">CGMCC 1.12543</strain>
    </source>
</reference>
<gene>
    <name evidence="2" type="ORF">ACFPYI_00450</name>
</gene>
<dbReference type="Pfam" id="PF00753">
    <property type="entry name" value="Lactamase_B"/>
    <property type="match status" value="1"/>
</dbReference>
<dbReference type="Gene3D" id="3.60.15.10">
    <property type="entry name" value="Ribonuclease Z/Hydroxyacylglutathione hydrolase-like"/>
    <property type="match status" value="1"/>
</dbReference>
<dbReference type="PANTHER" id="PTHR23131">
    <property type="entry name" value="ENDORIBONUCLEASE LACTB2"/>
    <property type="match status" value="1"/>
</dbReference>
<proteinExistence type="predicted"/>
<dbReference type="SUPFAM" id="SSF56281">
    <property type="entry name" value="Metallo-hydrolase/oxidoreductase"/>
    <property type="match status" value="1"/>
</dbReference>
<evidence type="ECO:0000313" key="3">
    <source>
        <dbReference type="Proteomes" id="UP001596099"/>
    </source>
</evidence>
<keyword evidence="2" id="KW-0378">Hydrolase</keyword>
<dbReference type="RefSeq" id="WP_247418125.1">
    <property type="nucleotide sequence ID" value="NZ_JALLGW010000001.1"/>
</dbReference>
<comment type="caution">
    <text evidence="2">The sequence shown here is derived from an EMBL/GenBank/DDBJ whole genome shotgun (WGS) entry which is preliminary data.</text>
</comment>
<dbReference type="SMART" id="SM00849">
    <property type="entry name" value="Lactamase_B"/>
    <property type="match status" value="1"/>
</dbReference>